<name>A0A1J5Q151_9ZZZZ</name>
<sequence length="184" mass="20328">MGVGLRFSSSRRTVKIAKQVPFQQGLSMGLPSGGFRVLGTPEHPWGELSRASGKAYPGFPVGMASRSRLACPFPSSAWLVSQQKYGGSHGLSRFVFQKIRNPDHRWISNCVDAFPFGLWRRRKRKCNGRQCGRRRHDQPDLEYTSADSLRLSIDHASLASLAIQDACDAGVGDGQDVLREPEGQ</sequence>
<reference evidence="1" key="1">
    <citation type="submission" date="2016-10" db="EMBL/GenBank/DDBJ databases">
        <title>Sequence of Gallionella enrichment culture.</title>
        <authorList>
            <person name="Poehlein A."/>
            <person name="Muehling M."/>
            <person name="Daniel R."/>
        </authorList>
    </citation>
    <scope>NUCLEOTIDE SEQUENCE</scope>
</reference>
<proteinExistence type="predicted"/>
<dbReference type="EMBL" id="MLJW01002748">
    <property type="protein sequence ID" value="OIQ73751.1"/>
    <property type="molecule type" value="Genomic_DNA"/>
</dbReference>
<protein>
    <submittedName>
        <fullName evidence="1">Uncharacterized protein</fullName>
    </submittedName>
</protein>
<accession>A0A1J5Q151</accession>
<evidence type="ECO:0000313" key="1">
    <source>
        <dbReference type="EMBL" id="OIQ73751.1"/>
    </source>
</evidence>
<dbReference type="AlphaFoldDB" id="A0A1J5Q151"/>
<gene>
    <name evidence="1" type="ORF">GALL_446080</name>
</gene>
<comment type="caution">
    <text evidence="1">The sequence shown here is derived from an EMBL/GenBank/DDBJ whole genome shotgun (WGS) entry which is preliminary data.</text>
</comment>
<organism evidence="1">
    <name type="scientific">mine drainage metagenome</name>
    <dbReference type="NCBI Taxonomy" id="410659"/>
    <lineage>
        <taxon>unclassified sequences</taxon>
        <taxon>metagenomes</taxon>
        <taxon>ecological metagenomes</taxon>
    </lineage>
</organism>